<evidence type="ECO:0000313" key="2">
    <source>
        <dbReference type="EMBL" id="SFM11992.1"/>
    </source>
</evidence>
<dbReference type="RefSeq" id="WP_041332571.1">
    <property type="nucleotide sequence ID" value="NZ_CP136693.1"/>
</dbReference>
<organism evidence="1 3">
    <name type="scientific">Marinobacter salarius</name>
    <dbReference type="NCBI Taxonomy" id="1420917"/>
    <lineage>
        <taxon>Bacteria</taxon>
        <taxon>Pseudomonadati</taxon>
        <taxon>Pseudomonadota</taxon>
        <taxon>Gammaproteobacteria</taxon>
        <taxon>Pseudomonadales</taxon>
        <taxon>Marinobacteraceae</taxon>
        <taxon>Marinobacter</taxon>
    </lineage>
</organism>
<dbReference type="Proteomes" id="UP000035081">
    <property type="component" value="Chromosome"/>
</dbReference>
<dbReference type="KEGG" id="msr:AU15_02870"/>
<dbReference type="AlphaFoldDB" id="W5YVW4"/>
<evidence type="ECO:0000313" key="3">
    <source>
        <dbReference type="Proteomes" id="UP000035081"/>
    </source>
</evidence>
<dbReference type="Proteomes" id="UP000199211">
    <property type="component" value="Unassembled WGS sequence"/>
</dbReference>
<reference evidence="2 4" key="2">
    <citation type="submission" date="2016-10" db="EMBL/GenBank/DDBJ databases">
        <authorList>
            <person name="Varghese N."/>
            <person name="Submissions S."/>
        </authorList>
    </citation>
    <scope>NUCLEOTIDE SEQUENCE [LARGE SCALE GENOMIC DNA]</scope>
    <source>
        <strain evidence="2 4">DSM 26291</strain>
    </source>
</reference>
<gene>
    <name evidence="1" type="ORF">AU15_02870</name>
    <name evidence="2" type="ORF">SAMN04487868_13135</name>
</gene>
<protein>
    <submittedName>
        <fullName evidence="2">2-oxo-4-hydroxy-4-carboxy-5-ureidoimidazoline decarboxylase</fullName>
    </submittedName>
</protein>
<reference evidence="1 3" key="1">
    <citation type="journal article" date="2014" name="Genome Announc.">
        <title>Draft Genome Sequences of Marinobacter similis A3d10T and Marinobacter salarius R9SW1T.</title>
        <authorList>
            <person name="Ivanova E.P."/>
            <person name="Ng H.J."/>
            <person name="Webb H.K."/>
            <person name="Feng G."/>
            <person name="Oshima K."/>
            <person name="Hattori M."/>
            <person name="Ohkuma M."/>
            <person name="Sergeev A.F."/>
            <person name="Mikhailov V.V."/>
            <person name="Crawford R.J."/>
            <person name="Sawabe T."/>
        </authorList>
    </citation>
    <scope>NUCLEOTIDE SEQUENCE [LARGE SCALE GENOMIC DNA]</scope>
    <source>
        <strain evidence="3">A3d10 and R9SW1</strain>
        <strain evidence="1">R9SW1</strain>
    </source>
</reference>
<dbReference type="EMBL" id="FOTV01000031">
    <property type="protein sequence ID" value="SFM11992.1"/>
    <property type="molecule type" value="Genomic_DNA"/>
</dbReference>
<dbReference type="EMBL" id="CP007152">
    <property type="protein sequence ID" value="AHI32984.1"/>
    <property type="molecule type" value="Genomic_DNA"/>
</dbReference>
<evidence type="ECO:0000313" key="1">
    <source>
        <dbReference type="EMBL" id="AHI32984.1"/>
    </source>
</evidence>
<accession>W5YVW4</accession>
<proteinExistence type="predicted"/>
<name>W5YVW4_9GAMM</name>
<accession>A0A1I4N8V3</accession>
<keyword evidence="4" id="KW-1185">Reference proteome</keyword>
<sequence length="76" mass="8808">MTIEALNALHHEEAEARLARSHEFWPKLTEQDWFDAFEAHPKMGDINSLRATYASIKAMVIGEQARMTKLRLEKLL</sequence>
<dbReference type="HOGENOM" id="CLU_2650211_0_0_6"/>
<evidence type="ECO:0000313" key="4">
    <source>
        <dbReference type="Proteomes" id="UP000199211"/>
    </source>
</evidence>